<name>A0A382YJC0_9ZZZZ</name>
<evidence type="ECO:0000256" key="4">
    <source>
        <dbReference type="ARBA" id="ARBA00022741"/>
    </source>
</evidence>
<dbReference type="InterPro" id="IPR001576">
    <property type="entry name" value="Phosphoglycerate_kinase"/>
</dbReference>
<evidence type="ECO:0000256" key="5">
    <source>
        <dbReference type="ARBA" id="ARBA00022777"/>
    </source>
</evidence>
<dbReference type="GO" id="GO:0005829">
    <property type="term" value="C:cytosol"/>
    <property type="evidence" value="ECO:0007669"/>
    <property type="project" value="TreeGrafter"/>
</dbReference>
<accession>A0A382YJC0</accession>
<dbReference type="Pfam" id="PF00162">
    <property type="entry name" value="PGK"/>
    <property type="match status" value="1"/>
</dbReference>
<dbReference type="GO" id="GO:0006094">
    <property type="term" value="P:gluconeogenesis"/>
    <property type="evidence" value="ECO:0007669"/>
    <property type="project" value="TreeGrafter"/>
</dbReference>
<reference evidence="7" key="1">
    <citation type="submission" date="2018-05" db="EMBL/GenBank/DDBJ databases">
        <authorList>
            <person name="Lanie J.A."/>
            <person name="Ng W.-L."/>
            <person name="Kazmierczak K.M."/>
            <person name="Andrzejewski T.M."/>
            <person name="Davidsen T.M."/>
            <person name="Wayne K.J."/>
            <person name="Tettelin H."/>
            <person name="Glass J.I."/>
            <person name="Rusch D."/>
            <person name="Podicherti R."/>
            <person name="Tsui H.-C.T."/>
            <person name="Winkler M.E."/>
        </authorList>
    </citation>
    <scope>NUCLEOTIDE SEQUENCE</scope>
</reference>
<dbReference type="GO" id="GO:0004618">
    <property type="term" value="F:phosphoglycerate kinase activity"/>
    <property type="evidence" value="ECO:0007669"/>
    <property type="project" value="UniProtKB-EC"/>
</dbReference>
<evidence type="ECO:0000313" key="7">
    <source>
        <dbReference type="EMBL" id="SVD83343.1"/>
    </source>
</evidence>
<keyword evidence="3" id="KW-0808">Transferase</keyword>
<dbReference type="InterPro" id="IPR036043">
    <property type="entry name" value="Phosphoglycerate_kinase_sf"/>
</dbReference>
<evidence type="ECO:0000256" key="3">
    <source>
        <dbReference type="ARBA" id="ARBA00022679"/>
    </source>
</evidence>
<dbReference type="PRINTS" id="PR00477">
    <property type="entry name" value="PHGLYCKINASE"/>
</dbReference>
<dbReference type="PANTHER" id="PTHR11406:SF23">
    <property type="entry name" value="PHOSPHOGLYCERATE KINASE 1, CHLOROPLASTIC-RELATED"/>
    <property type="match status" value="1"/>
</dbReference>
<evidence type="ECO:0000256" key="2">
    <source>
        <dbReference type="ARBA" id="ARBA00013061"/>
    </source>
</evidence>
<dbReference type="SUPFAM" id="SSF53748">
    <property type="entry name" value="Phosphoglycerate kinase"/>
    <property type="match status" value="1"/>
</dbReference>
<dbReference type="EC" id="2.7.2.3" evidence="2"/>
<dbReference type="GO" id="GO:0043531">
    <property type="term" value="F:ADP binding"/>
    <property type="evidence" value="ECO:0007669"/>
    <property type="project" value="TreeGrafter"/>
</dbReference>
<feature type="non-terminal residue" evidence="7">
    <location>
        <position position="1"/>
    </location>
</feature>
<dbReference type="AlphaFoldDB" id="A0A382YJC0"/>
<dbReference type="InterPro" id="IPR015824">
    <property type="entry name" value="Phosphoglycerate_kinase_N"/>
</dbReference>
<feature type="non-terminal residue" evidence="7">
    <location>
        <position position="263"/>
    </location>
</feature>
<keyword evidence="6" id="KW-0067">ATP-binding</keyword>
<keyword evidence="5" id="KW-0418">Kinase</keyword>
<dbReference type="FunFam" id="3.40.50.1260:FF:000007">
    <property type="entry name" value="Phosphoglycerate kinase"/>
    <property type="match status" value="1"/>
</dbReference>
<proteinExistence type="predicted"/>
<dbReference type="GO" id="GO:0006096">
    <property type="term" value="P:glycolytic process"/>
    <property type="evidence" value="ECO:0007669"/>
    <property type="project" value="InterPro"/>
</dbReference>
<sequence>SQLAKHGDVFINDAFGTSHRCHASNVGVVPFFSQKGIGFLVENELKYLDKAIKDPARPFVVILGGAKIKGKLDLILKLVEIADFVLIGGGMAFTFLKAKGKEVGNSLVDDSMIPDAKKILSHARINSVKIILPVDVIVSESMDTPHSRQTVSVSEIPKTMGGFDIGPETLQHFNSFLAYARTILWNGPMGVFEQEGFENGTKQLAESLAKKGDHDRIVIVGGGDTAAAVNLFGLADSMSHVSTGGGASLELLSGNLLPAVSAL</sequence>
<dbReference type="Gene3D" id="3.40.50.1260">
    <property type="entry name" value="Phosphoglycerate kinase, N-terminal domain"/>
    <property type="match status" value="2"/>
</dbReference>
<dbReference type="PANTHER" id="PTHR11406">
    <property type="entry name" value="PHOSPHOGLYCERATE KINASE"/>
    <property type="match status" value="1"/>
</dbReference>
<dbReference type="EMBL" id="UINC01176283">
    <property type="protein sequence ID" value="SVD83343.1"/>
    <property type="molecule type" value="Genomic_DNA"/>
</dbReference>
<comment type="catalytic activity">
    <reaction evidence="1">
        <text>(2R)-3-phosphoglycerate + ATP = (2R)-3-phospho-glyceroyl phosphate + ADP</text>
        <dbReference type="Rhea" id="RHEA:14801"/>
        <dbReference type="ChEBI" id="CHEBI:30616"/>
        <dbReference type="ChEBI" id="CHEBI:57604"/>
        <dbReference type="ChEBI" id="CHEBI:58272"/>
        <dbReference type="ChEBI" id="CHEBI:456216"/>
        <dbReference type="EC" id="2.7.2.3"/>
    </reaction>
</comment>
<evidence type="ECO:0000256" key="1">
    <source>
        <dbReference type="ARBA" id="ARBA00000642"/>
    </source>
</evidence>
<protein>
    <recommendedName>
        <fullName evidence="2">phosphoglycerate kinase</fullName>
        <ecNumber evidence="2">2.7.2.3</ecNumber>
    </recommendedName>
</protein>
<organism evidence="7">
    <name type="scientific">marine metagenome</name>
    <dbReference type="NCBI Taxonomy" id="408172"/>
    <lineage>
        <taxon>unclassified sequences</taxon>
        <taxon>metagenomes</taxon>
        <taxon>ecological metagenomes</taxon>
    </lineage>
</organism>
<keyword evidence="4" id="KW-0547">Nucleotide-binding</keyword>
<dbReference type="GO" id="GO:0005524">
    <property type="term" value="F:ATP binding"/>
    <property type="evidence" value="ECO:0007669"/>
    <property type="project" value="UniProtKB-KW"/>
</dbReference>
<gene>
    <name evidence="7" type="ORF">METZ01_LOCUS436197</name>
</gene>
<evidence type="ECO:0000256" key="6">
    <source>
        <dbReference type="ARBA" id="ARBA00022840"/>
    </source>
</evidence>